<dbReference type="RefSeq" id="WP_003554768.1">
    <property type="nucleotide sequence ID" value="NZ_CABKOL010000102.1"/>
</dbReference>
<proteinExistence type="predicted"/>
<organism evidence="1 2">
    <name type="scientific">Lentilactobacillus hilgardii</name>
    <name type="common">Lactobacillus hilgardii</name>
    <dbReference type="NCBI Taxonomy" id="1588"/>
    <lineage>
        <taxon>Bacteria</taxon>
        <taxon>Bacillati</taxon>
        <taxon>Bacillota</taxon>
        <taxon>Bacilli</taxon>
        <taxon>Lactobacillales</taxon>
        <taxon>Lactobacillaceae</taxon>
        <taxon>Lentilactobacillus</taxon>
    </lineage>
</organism>
<dbReference type="PANTHER" id="PTHR34980">
    <property type="entry name" value="INNER MEMBRANE PROTEIN-RELATED-RELATED"/>
    <property type="match status" value="1"/>
</dbReference>
<protein>
    <submittedName>
        <fullName evidence="1">DUF805 domain-containing protein</fullName>
    </submittedName>
</protein>
<name>A0A6G9Q7A8_LENHI</name>
<evidence type="ECO:0000313" key="1">
    <source>
        <dbReference type="EMBL" id="QHB52437.1"/>
    </source>
</evidence>
<evidence type="ECO:0000313" key="2">
    <source>
        <dbReference type="Proteomes" id="UP000465035"/>
    </source>
</evidence>
<accession>A0A6G9Q7A8</accession>
<dbReference type="AlphaFoldDB" id="A0A6G9Q7A8"/>
<reference evidence="1 2" key="1">
    <citation type="submission" date="2019-12" db="EMBL/GenBank/DDBJ databases">
        <title>Lactobacillus hilgardii FLUB.</title>
        <authorList>
            <person name="Gustaw K."/>
        </authorList>
    </citation>
    <scope>NUCLEOTIDE SEQUENCE [LARGE SCALE GENOMIC DNA]</scope>
    <source>
        <strain evidence="1 2">FLUB</strain>
    </source>
</reference>
<dbReference type="PANTHER" id="PTHR34980:SF2">
    <property type="entry name" value="INNER MEMBRANE PROTEIN YHAH-RELATED"/>
    <property type="match status" value="1"/>
</dbReference>
<dbReference type="GO" id="GO:0005886">
    <property type="term" value="C:plasma membrane"/>
    <property type="evidence" value="ECO:0007669"/>
    <property type="project" value="TreeGrafter"/>
</dbReference>
<sequence length="123" mass="14401">MITSYKRFWKNIFNVSGTASRSDYWWPIIINYVLGIIAVIIISHVTGYSFDSIRNLKDLAVDSTVRTVGLIVWIATFTVKIRRLHDSDHVGWWILIDLVPLIGTIWFFILMVFPSKANRWDKR</sequence>
<gene>
    <name evidence="1" type="ORF">GQR93_09640</name>
</gene>
<dbReference type="InterPro" id="IPR008523">
    <property type="entry name" value="DUF805"/>
</dbReference>
<dbReference type="Proteomes" id="UP000465035">
    <property type="component" value="Chromosome"/>
</dbReference>
<dbReference type="GeneID" id="69058628"/>
<dbReference type="Pfam" id="PF05656">
    <property type="entry name" value="DUF805"/>
    <property type="match status" value="1"/>
</dbReference>
<dbReference type="EMBL" id="CP047121">
    <property type="protein sequence ID" value="QHB52437.1"/>
    <property type="molecule type" value="Genomic_DNA"/>
</dbReference>